<dbReference type="Proteomes" id="UP000642829">
    <property type="component" value="Unassembled WGS sequence"/>
</dbReference>
<dbReference type="Gene3D" id="3.40.50.2300">
    <property type="match status" value="2"/>
</dbReference>
<reference evidence="5" key="1">
    <citation type="journal article" date="2014" name="Int. J. Syst. Evol. Microbiol.">
        <title>Complete genome sequence of Corynebacterium casei LMG S-19264T (=DSM 44701T), isolated from a smear-ripened cheese.</title>
        <authorList>
            <consortium name="US DOE Joint Genome Institute (JGI-PGF)"/>
            <person name="Walter F."/>
            <person name="Albersmeier A."/>
            <person name="Kalinowski J."/>
            <person name="Ruckert C."/>
        </authorList>
    </citation>
    <scope>NUCLEOTIDE SEQUENCE</scope>
    <source>
        <strain evidence="5">KCTC 12870</strain>
    </source>
</reference>
<comment type="caution">
    <text evidence="5">The sequence shown here is derived from an EMBL/GenBank/DDBJ whole genome shotgun (WGS) entry which is preliminary data.</text>
</comment>
<dbReference type="SMART" id="SM00354">
    <property type="entry name" value="HTH_LACI"/>
    <property type="match status" value="1"/>
</dbReference>
<dbReference type="CDD" id="cd01392">
    <property type="entry name" value="HTH_LacI"/>
    <property type="match status" value="1"/>
</dbReference>
<dbReference type="GO" id="GO:0003700">
    <property type="term" value="F:DNA-binding transcription factor activity"/>
    <property type="evidence" value="ECO:0007669"/>
    <property type="project" value="TreeGrafter"/>
</dbReference>
<protein>
    <submittedName>
        <fullName evidence="5">LacI family transcriptional regulator</fullName>
    </submittedName>
</protein>
<evidence type="ECO:0000256" key="1">
    <source>
        <dbReference type="ARBA" id="ARBA00023015"/>
    </source>
</evidence>
<dbReference type="RefSeq" id="WP_189514914.1">
    <property type="nucleotide sequence ID" value="NZ_BMXG01000012.1"/>
</dbReference>
<feature type="domain" description="HTH lacI-type" evidence="4">
    <location>
        <begin position="2"/>
        <end position="59"/>
    </location>
</feature>
<dbReference type="AlphaFoldDB" id="A0A8J3GEK4"/>
<reference evidence="5" key="2">
    <citation type="submission" date="2020-09" db="EMBL/GenBank/DDBJ databases">
        <authorList>
            <person name="Sun Q."/>
            <person name="Kim S."/>
        </authorList>
    </citation>
    <scope>NUCLEOTIDE SEQUENCE</scope>
    <source>
        <strain evidence="5">KCTC 12870</strain>
    </source>
</reference>
<dbReference type="Pfam" id="PF00356">
    <property type="entry name" value="LacI"/>
    <property type="match status" value="1"/>
</dbReference>
<name>A0A8J3GEK4_9BACT</name>
<keyword evidence="6" id="KW-1185">Reference proteome</keyword>
<evidence type="ECO:0000256" key="3">
    <source>
        <dbReference type="ARBA" id="ARBA00023163"/>
    </source>
</evidence>
<keyword evidence="1" id="KW-0805">Transcription regulation</keyword>
<dbReference type="Pfam" id="PF13377">
    <property type="entry name" value="Peripla_BP_3"/>
    <property type="match status" value="1"/>
</dbReference>
<keyword evidence="2" id="KW-0238">DNA-binding</keyword>
<accession>A0A8J3GEK4</accession>
<dbReference type="InterPro" id="IPR028082">
    <property type="entry name" value="Peripla_BP_I"/>
</dbReference>
<dbReference type="Gene3D" id="1.10.260.40">
    <property type="entry name" value="lambda repressor-like DNA-binding domains"/>
    <property type="match status" value="1"/>
</dbReference>
<dbReference type="PROSITE" id="PS50932">
    <property type="entry name" value="HTH_LACI_2"/>
    <property type="match status" value="1"/>
</dbReference>
<evidence type="ECO:0000259" key="4">
    <source>
        <dbReference type="PROSITE" id="PS50932"/>
    </source>
</evidence>
<gene>
    <name evidence="5" type="ORF">GCM10007047_21280</name>
</gene>
<keyword evidence="3" id="KW-0804">Transcription</keyword>
<organism evidence="5 6">
    <name type="scientific">Cerasicoccus arenae</name>
    <dbReference type="NCBI Taxonomy" id="424488"/>
    <lineage>
        <taxon>Bacteria</taxon>
        <taxon>Pseudomonadati</taxon>
        <taxon>Verrucomicrobiota</taxon>
        <taxon>Opitutia</taxon>
        <taxon>Puniceicoccales</taxon>
        <taxon>Cerasicoccaceae</taxon>
        <taxon>Cerasicoccus</taxon>
    </lineage>
</organism>
<sequence length="336" mass="36913">MASLKEIASDVGVSHALVSRVLSNRMGTTRVSAKTRQAIVDRAKELNYIPNPLAVALKRGRKGAVGVFVHGVGIEGSELSLAFIKAAGKQLTERGYNLWMQFFKDKDEFLSACNEQLMSKVDGLILAGITHDELVENVREIEQRGLPVVFSCHGDIEKHGVTNFQVDSEAQCYLTTKHLLEQGCRRIAHTFCLPLRHRGYVRAHEELGLSPEDNLTVSTPDFTRKTGFDAVDQLMKAGLKFDAVCCQSDGQAAGVYQYYALKGIPRAEWPLVTGIDDSPIARDFSIVPLTSSTAEMDTCAGLAVNAIHKKIENEPFEAITAVPPRLIIRESTTRVS</sequence>
<dbReference type="GO" id="GO:0000976">
    <property type="term" value="F:transcription cis-regulatory region binding"/>
    <property type="evidence" value="ECO:0007669"/>
    <property type="project" value="TreeGrafter"/>
</dbReference>
<dbReference type="PANTHER" id="PTHR30146">
    <property type="entry name" value="LACI-RELATED TRANSCRIPTIONAL REPRESSOR"/>
    <property type="match status" value="1"/>
</dbReference>
<dbReference type="SUPFAM" id="SSF47413">
    <property type="entry name" value="lambda repressor-like DNA-binding domains"/>
    <property type="match status" value="1"/>
</dbReference>
<dbReference type="InterPro" id="IPR046335">
    <property type="entry name" value="LacI/GalR-like_sensor"/>
</dbReference>
<dbReference type="InterPro" id="IPR010982">
    <property type="entry name" value="Lambda_DNA-bd_dom_sf"/>
</dbReference>
<evidence type="ECO:0000313" key="5">
    <source>
        <dbReference type="EMBL" id="GHC04313.1"/>
    </source>
</evidence>
<dbReference type="EMBL" id="BMXG01000012">
    <property type="protein sequence ID" value="GHC04313.1"/>
    <property type="molecule type" value="Genomic_DNA"/>
</dbReference>
<dbReference type="SUPFAM" id="SSF53822">
    <property type="entry name" value="Periplasmic binding protein-like I"/>
    <property type="match status" value="1"/>
</dbReference>
<evidence type="ECO:0000256" key="2">
    <source>
        <dbReference type="ARBA" id="ARBA00023125"/>
    </source>
</evidence>
<dbReference type="CDD" id="cd06267">
    <property type="entry name" value="PBP1_LacI_sugar_binding-like"/>
    <property type="match status" value="1"/>
</dbReference>
<dbReference type="PANTHER" id="PTHR30146:SF109">
    <property type="entry name" value="HTH-TYPE TRANSCRIPTIONAL REGULATOR GALS"/>
    <property type="match status" value="1"/>
</dbReference>
<evidence type="ECO:0000313" key="6">
    <source>
        <dbReference type="Proteomes" id="UP000642829"/>
    </source>
</evidence>
<proteinExistence type="predicted"/>
<dbReference type="InterPro" id="IPR000843">
    <property type="entry name" value="HTH_LacI"/>
</dbReference>